<evidence type="ECO:0000313" key="8">
    <source>
        <dbReference type="EnsemblMetazoa" id="HelroP152146"/>
    </source>
</evidence>
<accession>T1EKP7</accession>
<reference evidence="8" key="3">
    <citation type="submission" date="2015-06" db="UniProtKB">
        <authorList>
            <consortium name="EnsemblMetazoa"/>
        </authorList>
    </citation>
    <scope>IDENTIFICATION</scope>
</reference>
<keyword evidence="9" id="KW-1185">Reference proteome</keyword>
<organism evidence="8 9">
    <name type="scientific">Helobdella robusta</name>
    <name type="common">Californian leech</name>
    <dbReference type="NCBI Taxonomy" id="6412"/>
    <lineage>
        <taxon>Eukaryota</taxon>
        <taxon>Metazoa</taxon>
        <taxon>Spiralia</taxon>
        <taxon>Lophotrochozoa</taxon>
        <taxon>Annelida</taxon>
        <taxon>Clitellata</taxon>
        <taxon>Hirudinea</taxon>
        <taxon>Rhynchobdellida</taxon>
        <taxon>Glossiphoniidae</taxon>
        <taxon>Helobdella</taxon>
    </lineage>
</organism>
<dbReference type="RefSeq" id="XP_009019692.1">
    <property type="nucleotide sequence ID" value="XM_009021444.1"/>
</dbReference>
<dbReference type="KEGG" id="hro:HELRODRAFT_152146"/>
<dbReference type="GO" id="GO:0004674">
    <property type="term" value="F:protein serine/threonine kinase activity"/>
    <property type="evidence" value="ECO:0007669"/>
    <property type="project" value="UniProtKB-KW"/>
</dbReference>
<dbReference type="SMART" id="SM00220">
    <property type="entry name" value="S_TKc"/>
    <property type="match status" value="1"/>
</dbReference>
<dbReference type="Proteomes" id="UP000015101">
    <property type="component" value="Unassembled WGS sequence"/>
</dbReference>
<reference evidence="7 9" key="2">
    <citation type="journal article" date="2013" name="Nature">
        <title>Insights into bilaterian evolution from three spiralian genomes.</title>
        <authorList>
            <person name="Simakov O."/>
            <person name="Marletaz F."/>
            <person name="Cho S.J."/>
            <person name="Edsinger-Gonzales E."/>
            <person name="Havlak P."/>
            <person name="Hellsten U."/>
            <person name="Kuo D.H."/>
            <person name="Larsson T."/>
            <person name="Lv J."/>
            <person name="Arendt D."/>
            <person name="Savage R."/>
            <person name="Osoegawa K."/>
            <person name="de Jong P."/>
            <person name="Grimwood J."/>
            <person name="Chapman J.A."/>
            <person name="Shapiro H."/>
            <person name="Aerts A."/>
            <person name="Otillar R.P."/>
            <person name="Terry A.Y."/>
            <person name="Boore J.L."/>
            <person name="Grigoriev I.V."/>
            <person name="Lindberg D.R."/>
            <person name="Seaver E.C."/>
            <person name="Weisblat D.A."/>
            <person name="Putnam N.H."/>
            <person name="Rokhsar D.S."/>
        </authorList>
    </citation>
    <scope>NUCLEOTIDE SEQUENCE</scope>
</reference>
<evidence type="ECO:0000313" key="7">
    <source>
        <dbReference type="EMBL" id="ESO02284.1"/>
    </source>
</evidence>
<keyword evidence="3" id="KW-0547">Nucleotide-binding</keyword>
<dbReference type="AlphaFoldDB" id="T1EKP7"/>
<dbReference type="STRING" id="6412.T1EKP7"/>
<dbReference type="Gene3D" id="1.10.510.10">
    <property type="entry name" value="Transferase(Phosphotransferase) domain 1"/>
    <property type="match status" value="1"/>
</dbReference>
<keyword evidence="4" id="KW-0418">Kinase</keyword>
<dbReference type="InParanoid" id="T1EKP7"/>
<dbReference type="Pfam" id="PF00069">
    <property type="entry name" value="Pkinase"/>
    <property type="match status" value="1"/>
</dbReference>
<evidence type="ECO:0000256" key="5">
    <source>
        <dbReference type="ARBA" id="ARBA00022840"/>
    </source>
</evidence>
<dbReference type="PANTHER" id="PTHR24351">
    <property type="entry name" value="RIBOSOMAL PROTEIN S6 KINASE"/>
    <property type="match status" value="1"/>
</dbReference>
<dbReference type="HOGENOM" id="CLU_1647924_0_0_1"/>
<dbReference type="OrthoDB" id="193931at2759"/>
<evidence type="ECO:0000256" key="2">
    <source>
        <dbReference type="ARBA" id="ARBA00022679"/>
    </source>
</evidence>
<dbReference type="OMA" id="WMAPEDF"/>
<gene>
    <name evidence="8" type="primary">20197147</name>
    <name evidence="7" type="ORF">HELRODRAFT_152146</name>
</gene>
<dbReference type="InterPro" id="IPR000719">
    <property type="entry name" value="Prot_kinase_dom"/>
</dbReference>
<dbReference type="eggNOG" id="KOG0694">
    <property type="taxonomic scope" value="Eukaryota"/>
</dbReference>
<dbReference type="EMBL" id="KB096742">
    <property type="protein sequence ID" value="ESO02284.1"/>
    <property type="molecule type" value="Genomic_DNA"/>
</dbReference>
<keyword evidence="5" id="KW-0067">ATP-binding</keyword>
<proteinExistence type="predicted"/>
<protein>
    <recommendedName>
        <fullName evidence="6">Protein kinase domain-containing protein</fullName>
    </recommendedName>
</protein>
<dbReference type="CTD" id="20197147"/>
<dbReference type="GeneID" id="20197147"/>
<dbReference type="EMBL" id="AMQM01000833">
    <property type="status" value="NOT_ANNOTATED_CDS"/>
    <property type="molecule type" value="Genomic_DNA"/>
</dbReference>
<reference evidence="9" key="1">
    <citation type="submission" date="2012-12" db="EMBL/GenBank/DDBJ databases">
        <authorList>
            <person name="Hellsten U."/>
            <person name="Grimwood J."/>
            <person name="Chapman J.A."/>
            <person name="Shapiro H."/>
            <person name="Aerts A."/>
            <person name="Otillar R.P."/>
            <person name="Terry A.Y."/>
            <person name="Boore J.L."/>
            <person name="Simakov O."/>
            <person name="Marletaz F."/>
            <person name="Cho S.-J."/>
            <person name="Edsinger-Gonzales E."/>
            <person name="Havlak P."/>
            <person name="Kuo D.-H."/>
            <person name="Larsson T."/>
            <person name="Lv J."/>
            <person name="Arendt D."/>
            <person name="Savage R."/>
            <person name="Osoegawa K."/>
            <person name="de Jong P."/>
            <person name="Lindberg D.R."/>
            <person name="Seaver E.C."/>
            <person name="Weisblat D.A."/>
            <person name="Putnam N.H."/>
            <person name="Grigoriev I.V."/>
            <person name="Rokhsar D.S."/>
        </authorList>
    </citation>
    <scope>NUCLEOTIDE SEQUENCE</scope>
</reference>
<evidence type="ECO:0000256" key="3">
    <source>
        <dbReference type="ARBA" id="ARBA00022741"/>
    </source>
</evidence>
<keyword evidence="2" id="KW-0808">Transferase</keyword>
<evidence type="ECO:0000259" key="6">
    <source>
        <dbReference type="PROSITE" id="PS50011"/>
    </source>
</evidence>
<dbReference type="GO" id="GO:0005524">
    <property type="term" value="F:ATP binding"/>
    <property type="evidence" value="ECO:0007669"/>
    <property type="project" value="UniProtKB-KW"/>
</dbReference>
<sequence>IKVVEKASRFLSVMVSEKQVMDLLRPNWHPFVVYMFNCFQTKGHILFVMEYLEGRTLNVILAIEKFFTEQRTVFYSSCVLLAIGYLHSLNIAHRDIKLENIALDRQGYPKLIDFGMAEINVKHNTPILEKSGTRFYQGPEFLIPGMITRRSSDFWSLGVII</sequence>
<name>T1EKP7_HELRO</name>
<evidence type="ECO:0000256" key="1">
    <source>
        <dbReference type="ARBA" id="ARBA00022527"/>
    </source>
</evidence>
<dbReference type="InterPro" id="IPR011009">
    <property type="entry name" value="Kinase-like_dom_sf"/>
</dbReference>
<dbReference type="EnsemblMetazoa" id="HelroT152146">
    <property type="protein sequence ID" value="HelroP152146"/>
    <property type="gene ID" value="HelroG152146"/>
</dbReference>
<evidence type="ECO:0000256" key="4">
    <source>
        <dbReference type="ARBA" id="ARBA00022777"/>
    </source>
</evidence>
<dbReference type="Gene3D" id="3.30.200.20">
    <property type="entry name" value="Phosphorylase Kinase, domain 1"/>
    <property type="match status" value="1"/>
</dbReference>
<dbReference type="PROSITE" id="PS50011">
    <property type="entry name" value="PROTEIN_KINASE_DOM"/>
    <property type="match status" value="1"/>
</dbReference>
<feature type="domain" description="Protein kinase" evidence="6">
    <location>
        <begin position="1"/>
        <end position="161"/>
    </location>
</feature>
<keyword evidence="1" id="KW-0723">Serine/threonine-protein kinase</keyword>
<dbReference type="SUPFAM" id="SSF56112">
    <property type="entry name" value="Protein kinase-like (PK-like)"/>
    <property type="match status" value="1"/>
</dbReference>
<evidence type="ECO:0000313" key="9">
    <source>
        <dbReference type="Proteomes" id="UP000015101"/>
    </source>
</evidence>